<dbReference type="RefSeq" id="WP_130023139.1">
    <property type="nucleotide sequence ID" value="NZ_SEWF01000038.1"/>
</dbReference>
<dbReference type="EMBL" id="SEWF01000038">
    <property type="protein sequence ID" value="RYU93718.1"/>
    <property type="molecule type" value="Genomic_DNA"/>
</dbReference>
<evidence type="ECO:0000313" key="2">
    <source>
        <dbReference type="Proteomes" id="UP000293162"/>
    </source>
</evidence>
<dbReference type="AlphaFoldDB" id="A0A4Q5LVI2"/>
<accession>A0A4Q5LVI2</accession>
<proteinExistence type="predicted"/>
<comment type="caution">
    <text evidence="1">The sequence shown here is derived from an EMBL/GenBank/DDBJ whole genome shotgun (WGS) entry which is preliminary data.</text>
</comment>
<dbReference type="OrthoDB" id="9795420at2"/>
<protein>
    <recommendedName>
        <fullName evidence="3">DUF1792 domain-containing protein</fullName>
    </recommendedName>
</protein>
<dbReference type="Proteomes" id="UP000293162">
    <property type="component" value="Unassembled WGS sequence"/>
</dbReference>
<name>A0A4Q5LVI2_9BACT</name>
<organism evidence="1 2">
    <name type="scientific">Emticicia agri</name>
    <dbReference type="NCBI Taxonomy" id="2492393"/>
    <lineage>
        <taxon>Bacteria</taxon>
        <taxon>Pseudomonadati</taxon>
        <taxon>Bacteroidota</taxon>
        <taxon>Cytophagia</taxon>
        <taxon>Cytophagales</taxon>
        <taxon>Leadbetterellaceae</taxon>
        <taxon>Emticicia</taxon>
    </lineage>
</organism>
<reference evidence="1 2" key="1">
    <citation type="submission" date="2019-02" db="EMBL/GenBank/DDBJ databases">
        <title>Bacterial novel species Emticicia sp. 17J42-9 isolated from soil.</title>
        <authorList>
            <person name="Jung H.-Y."/>
        </authorList>
    </citation>
    <scope>NUCLEOTIDE SEQUENCE [LARGE SCALE GENOMIC DNA]</scope>
    <source>
        <strain evidence="1 2">17J42-9</strain>
    </source>
</reference>
<gene>
    <name evidence="1" type="ORF">EWM59_20585</name>
</gene>
<sequence>MNNVSIKILKATKRIYLQYLAKSSTMPIISREENPDIASEYIYRALMDDQPRMIARFGSTEMLCVLNYLGVKNPKKDIIAFIKGKARPWWWEDKTINQMYQWSGFFPPTIDKIEQFCELMLREISNVDILGSWLTDENSFEQELRNSYKVNLELLNPYFSKIPWTKALEGKNVLVVHPFAETIETQYQLREKLFDSNLLPAFNLKTIKAVQSIAGEKSSYSSWFEALDYMKTEINKHNYDICLIGCGAYGFPLAAHVKLMGKKGFHLGGSLQLLFGIRGKRWENENYNSIFNYAKLMNQYWVRPSILDKPENAIIVEGACYW</sequence>
<evidence type="ECO:0008006" key="3">
    <source>
        <dbReference type="Google" id="ProtNLM"/>
    </source>
</evidence>
<keyword evidence="2" id="KW-1185">Reference proteome</keyword>
<evidence type="ECO:0000313" key="1">
    <source>
        <dbReference type="EMBL" id="RYU93718.1"/>
    </source>
</evidence>